<dbReference type="AlphaFoldDB" id="D0SJQ1"/>
<organism evidence="1 2">
    <name type="scientific">Acinetobacter junii SH205</name>
    <dbReference type="NCBI Taxonomy" id="575587"/>
    <lineage>
        <taxon>Bacteria</taxon>
        <taxon>Pseudomonadati</taxon>
        <taxon>Pseudomonadota</taxon>
        <taxon>Gammaproteobacteria</taxon>
        <taxon>Moraxellales</taxon>
        <taxon>Moraxellaceae</taxon>
        <taxon>Acinetobacter</taxon>
    </lineage>
</organism>
<proteinExistence type="predicted"/>
<gene>
    <name evidence="1" type="ORF">HMPREF0026_01349</name>
</gene>
<sequence length="126" mass="14278">MNIKANVVKSIGFAGVVSALTAAYAFQPAKHEPVYITAPFTVDEINIKKEQATLLTADEQYSLEVEYVADIYMDGNGVGHNWRDVEVKEIKDIRVYSEDGEIQAYVDRLDVVEIKEIIEQELRERV</sequence>
<evidence type="ECO:0000313" key="1">
    <source>
        <dbReference type="EMBL" id="EEY94073.1"/>
    </source>
</evidence>
<accession>D0SJQ1</accession>
<dbReference type="EMBL" id="GG705011">
    <property type="protein sequence ID" value="EEY94073.1"/>
    <property type="molecule type" value="Genomic_DNA"/>
</dbReference>
<evidence type="ECO:0000313" key="2">
    <source>
        <dbReference type="Proteomes" id="UP000018442"/>
    </source>
</evidence>
<dbReference type="HOGENOM" id="CLU_1987773_0_0_6"/>
<protein>
    <submittedName>
        <fullName evidence="1">Uncharacterized protein</fullName>
    </submittedName>
</protein>
<dbReference type="RefSeq" id="WP_005402894.1">
    <property type="nucleotide sequence ID" value="NZ_GG705011.1"/>
</dbReference>
<reference evidence="2" key="1">
    <citation type="journal article" date="2012" name="PLoS ONE">
        <title>The success of Acinetobacter species; genetic, metabolic and virulence attributes.</title>
        <authorList>
            <person name="Peleg A.Y."/>
            <person name="de Breij A."/>
            <person name="Adams M.D."/>
            <person name="Cerqueira G.M."/>
            <person name="Mocali S."/>
            <person name="Galardini M."/>
            <person name="Nibbering P.H."/>
            <person name="Earl A.M."/>
            <person name="Ward D.V."/>
            <person name="Paterson D.L."/>
            <person name="Seifert H."/>
            <person name="Dijkshoorn L."/>
        </authorList>
    </citation>
    <scope>NUCLEOTIDE SEQUENCE [LARGE SCALE GENOMIC DNA]</scope>
    <source>
        <strain evidence="2">SH205</strain>
    </source>
</reference>
<dbReference type="Proteomes" id="UP000018442">
    <property type="component" value="Unassembled WGS sequence"/>
</dbReference>
<name>D0SJQ1_ACIJU</name>